<dbReference type="HOGENOM" id="CLU_087225_0_0_10"/>
<dbReference type="eggNOG" id="COG2267">
    <property type="taxonomic scope" value="Bacteria"/>
</dbReference>
<feature type="domain" description="AB hydrolase-1" evidence="1">
    <location>
        <begin position="24"/>
        <end position="254"/>
    </location>
</feature>
<dbReference type="STRING" id="929713.NIASO_17150"/>
<dbReference type="KEGG" id="nso:NIASO_17150"/>
<accession>W0F4D4</accession>
<name>W0F4D4_9BACT</name>
<organism evidence="2 3">
    <name type="scientific">Niabella soli DSM 19437</name>
    <dbReference type="NCBI Taxonomy" id="929713"/>
    <lineage>
        <taxon>Bacteria</taxon>
        <taxon>Pseudomonadati</taxon>
        <taxon>Bacteroidota</taxon>
        <taxon>Chitinophagia</taxon>
        <taxon>Chitinophagales</taxon>
        <taxon>Chitinophagaceae</taxon>
        <taxon>Niabella</taxon>
    </lineage>
</organism>
<dbReference type="InterPro" id="IPR000073">
    <property type="entry name" value="AB_hydrolase_1"/>
</dbReference>
<dbReference type="Proteomes" id="UP000003586">
    <property type="component" value="Chromosome"/>
</dbReference>
<dbReference type="PRINTS" id="PR00111">
    <property type="entry name" value="ABHYDROLASE"/>
</dbReference>
<evidence type="ECO:0000259" key="1">
    <source>
        <dbReference type="Pfam" id="PF00561"/>
    </source>
</evidence>
<dbReference type="Pfam" id="PF00561">
    <property type="entry name" value="Abhydrolase_1"/>
    <property type="match status" value="1"/>
</dbReference>
<dbReference type="PANTHER" id="PTHR43798:SF33">
    <property type="entry name" value="HYDROLASE, PUTATIVE (AFU_ORTHOLOGUE AFUA_2G14860)-RELATED"/>
    <property type="match status" value="1"/>
</dbReference>
<keyword evidence="3" id="KW-1185">Reference proteome</keyword>
<dbReference type="AlphaFoldDB" id="W0F4D4"/>
<gene>
    <name evidence="2" type="ORF">NIASO_17150</name>
</gene>
<dbReference type="SUPFAM" id="SSF53474">
    <property type="entry name" value="alpha/beta-Hydrolases"/>
    <property type="match status" value="1"/>
</dbReference>
<dbReference type="EMBL" id="CP007035">
    <property type="protein sequence ID" value="AHF17935.1"/>
    <property type="molecule type" value="Genomic_DNA"/>
</dbReference>
<dbReference type="InterPro" id="IPR029058">
    <property type="entry name" value="AB_hydrolase_fold"/>
</dbReference>
<sequence>MSRKFISYKQSNISYLRSGSGLQPVICLHGFNEDACSFAVLENKNNRYAVFSIDAPFHGATQWREGLHYSPADLYAIIGIILKTEGFAPKEAFTLIGFSLGGRLALSFYEHYPQSIKQLVLIAPDGLKVNGWYWLAAHTSIGNRAFHFTMHHPGWFIRMAGLFSRLGIINTGVKKFVVQYLSQDAVRNILYKAWTAFRFFDPHSRKIKKNIARYKTPLQLYFGAYDNVIPAASGFKFLKGIEAYAPIHVLETGHRLLQAREVQGLLNDLSEK</sequence>
<protein>
    <recommendedName>
        <fullName evidence="1">AB hydrolase-1 domain-containing protein</fullName>
    </recommendedName>
</protein>
<dbReference type="GO" id="GO:0016020">
    <property type="term" value="C:membrane"/>
    <property type="evidence" value="ECO:0007669"/>
    <property type="project" value="TreeGrafter"/>
</dbReference>
<dbReference type="InterPro" id="IPR050266">
    <property type="entry name" value="AB_hydrolase_sf"/>
</dbReference>
<dbReference type="RefSeq" id="WP_008587528.1">
    <property type="nucleotide sequence ID" value="NZ_CP007035.1"/>
</dbReference>
<dbReference type="Gene3D" id="3.40.50.1820">
    <property type="entry name" value="alpha/beta hydrolase"/>
    <property type="match status" value="1"/>
</dbReference>
<evidence type="ECO:0000313" key="3">
    <source>
        <dbReference type="Proteomes" id="UP000003586"/>
    </source>
</evidence>
<reference evidence="2 3" key="1">
    <citation type="submission" date="2013-12" db="EMBL/GenBank/DDBJ databases">
        <authorList>
            <consortium name="DOE Joint Genome Institute"/>
            <person name="Eisen J."/>
            <person name="Huntemann M."/>
            <person name="Han J."/>
            <person name="Chen A."/>
            <person name="Kyrpides N."/>
            <person name="Mavromatis K."/>
            <person name="Markowitz V."/>
            <person name="Palaniappan K."/>
            <person name="Ivanova N."/>
            <person name="Schaumberg A."/>
            <person name="Pati A."/>
            <person name="Liolios K."/>
            <person name="Nordberg H.P."/>
            <person name="Cantor M.N."/>
            <person name="Hua S.X."/>
            <person name="Woyke T."/>
        </authorList>
    </citation>
    <scope>NUCLEOTIDE SEQUENCE [LARGE SCALE GENOMIC DNA]</scope>
    <source>
        <strain evidence="3">DSM 19437</strain>
    </source>
</reference>
<evidence type="ECO:0000313" key="2">
    <source>
        <dbReference type="EMBL" id="AHF17935.1"/>
    </source>
</evidence>
<proteinExistence type="predicted"/>
<dbReference type="PANTHER" id="PTHR43798">
    <property type="entry name" value="MONOACYLGLYCEROL LIPASE"/>
    <property type="match status" value="1"/>
</dbReference>